<dbReference type="Proteomes" id="UP001596337">
    <property type="component" value="Unassembled WGS sequence"/>
</dbReference>
<sequence length="300" mass="33194">MRVTVVMMTHNRRDELLRTLRHMTALPDAAPIIVADNASTDGTAEAVAAFQRNHPDADVALLRCGRNLGAIARNHAVAECDTDYVAFCDDDTRWQPGALTRAADLLDAHPGLASITGRCLVEPELAEDPITPELRHSPVPGPDWLPGPALFGVMAGLTTFRAEAFREVGGFSERMWLGGEEELLALDLAAHGWWMCWDPDIVIHHAPSRARDPRRRRQLGIRNTLWTLWLRRPVRSALRRTVDVLRSAPADTATAAAVAEAAASVGWVLRERCVVPDRVENGLRLLEHSQRHSTARRYVG</sequence>
<keyword evidence="6" id="KW-1185">Reference proteome</keyword>
<feature type="domain" description="Glycosyltransferase 2-like" evidence="4">
    <location>
        <begin position="4"/>
        <end position="129"/>
    </location>
</feature>
<dbReference type="EMBL" id="JBHSXX010000001">
    <property type="protein sequence ID" value="MFC6868895.1"/>
    <property type="molecule type" value="Genomic_DNA"/>
</dbReference>
<dbReference type="GO" id="GO:0016757">
    <property type="term" value="F:glycosyltransferase activity"/>
    <property type="evidence" value="ECO:0007669"/>
    <property type="project" value="UniProtKB-KW"/>
</dbReference>
<comment type="caution">
    <text evidence="5">The sequence shown here is derived from an EMBL/GenBank/DDBJ whole genome shotgun (WGS) entry which is preliminary data.</text>
</comment>
<dbReference type="PANTHER" id="PTHR43685">
    <property type="entry name" value="GLYCOSYLTRANSFERASE"/>
    <property type="match status" value="1"/>
</dbReference>
<evidence type="ECO:0000313" key="6">
    <source>
        <dbReference type="Proteomes" id="UP001596337"/>
    </source>
</evidence>
<keyword evidence="3 5" id="KW-0808">Transferase</keyword>
<keyword evidence="2 5" id="KW-0328">Glycosyltransferase</keyword>
<dbReference type="PANTHER" id="PTHR43685:SF5">
    <property type="entry name" value="GLYCOSYLTRANSFERASE EPSE-RELATED"/>
    <property type="match status" value="1"/>
</dbReference>
<dbReference type="RefSeq" id="WP_345397001.1">
    <property type="nucleotide sequence ID" value="NZ_BAABLA010000026.1"/>
</dbReference>
<evidence type="ECO:0000259" key="4">
    <source>
        <dbReference type="Pfam" id="PF00535"/>
    </source>
</evidence>
<evidence type="ECO:0000256" key="1">
    <source>
        <dbReference type="ARBA" id="ARBA00006739"/>
    </source>
</evidence>
<name>A0ABW2C2Q3_9PSEU</name>
<dbReference type="InterPro" id="IPR029044">
    <property type="entry name" value="Nucleotide-diphossugar_trans"/>
</dbReference>
<dbReference type="Pfam" id="PF00535">
    <property type="entry name" value="Glycos_transf_2"/>
    <property type="match status" value="1"/>
</dbReference>
<evidence type="ECO:0000256" key="3">
    <source>
        <dbReference type="ARBA" id="ARBA00022679"/>
    </source>
</evidence>
<dbReference type="InterPro" id="IPR001173">
    <property type="entry name" value="Glyco_trans_2-like"/>
</dbReference>
<reference evidence="6" key="1">
    <citation type="journal article" date="2019" name="Int. J. Syst. Evol. Microbiol.">
        <title>The Global Catalogue of Microorganisms (GCM) 10K type strain sequencing project: providing services to taxonomists for standard genome sequencing and annotation.</title>
        <authorList>
            <consortium name="The Broad Institute Genomics Platform"/>
            <consortium name="The Broad Institute Genome Sequencing Center for Infectious Disease"/>
            <person name="Wu L."/>
            <person name="Ma J."/>
        </authorList>
    </citation>
    <scope>NUCLEOTIDE SEQUENCE [LARGE SCALE GENOMIC DNA]</scope>
    <source>
        <strain evidence="6">KCTC 32255</strain>
    </source>
</reference>
<proteinExistence type="inferred from homology"/>
<organism evidence="5 6">
    <name type="scientific">Haloechinothrix salitolerans</name>
    <dbReference type="NCBI Taxonomy" id="926830"/>
    <lineage>
        <taxon>Bacteria</taxon>
        <taxon>Bacillati</taxon>
        <taxon>Actinomycetota</taxon>
        <taxon>Actinomycetes</taxon>
        <taxon>Pseudonocardiales</taxon>
        <taxon>Pseudonocardiaceae</taxon>
        <taxon>Haloechinothrix</taxon>
    </lineage>
</organism>
<dbReference type="Gene3D" id="3.90.550.10">
    <property type="entry name" value="Spore Coat Polysaccharide Biosynthesis Protein SpsA, Chain A"/>
    <property type="match status" value="1"/>
</dbReference>
<protein>
    <submittedName>
        <fullName evidence="5">Glycosyltransferase family 2 protein</fullName>
        <ecNumber evidence="5">2.4.-.-</ecNumber>
    </submittedName>
</protein>
<comment type="similarity">
    <text evidence="1">Belongs to the glycosyltransferase 2 family.</text>
</comment>
<evidence type="ECO:0000256" key="2">
    <source>
        <dbReference type="ARBA" id="ARBA00022676"/>
    </source>
</evidence>
<evidence type="ECO:0000313" key="5">
    <source>
        <dbReference type="EMBL" id="MFC6868895.1"/>
    </source>
</evidence>
<dbReference type="SUPFAM" id="SSF53448">
    <property type="entry name" value="Nucleotide-diphospho-sugar transferases"/>
    <property type="match status" value="1"/>
</dbReference>
<dbReference type="InterPro" id="IPR050834">
    <property type="entry name" value="Glycosyltransf_2"/>
</dbReference>
<gene>
    <name evidence="5" type="ORF">ACFQGD_17265</name>
</gene>
<dbReference type="EC" id="2.4.-.-" evidence="5"/>
<accession>A0ABW2C2Q3</accession>